<dbReference type="PANTHER" id="PTHR33619:SF3">
    <property type="entry name" value="POLYSACCHARIDE EXPORT PROTEIN GFCE-RELATED"/>
    <property type="match status" value="1"/>
</dbReference>
<evidence type="ECO:0000256" key="5">
    <source>
        <dbReference type="ARBA" id="ARBA00022597"/>
    </source>
</evidence>
<dbReference type="PANTHER" id="PTHR33619">
    <property type="entry name" value="POLYSACCHARIDE EXPORT PROTEIN GFCE-RELATED"/>
    <property type="match status" value="1"/>
</dbReference>
<evidence type="ECO:0000256" key="13">
    <source>
        <dbReference type="ARBA" id="ARBA00023237"/>
    </source>
</evidence>
<evidence type="ECO:0000313" key="19">
    <source>
        <dbReference type="Proteomes" id="UP001476282"/>
    </source>
</evidence>
<name>A0ABP9UK97_9BACT</name>
<feature type="chain" id="PRO_5046140058" description="Polysaccharide export protein" evidence="15">
    <location>
        <begin position="18"/>
        <end position="326"/>
    </location>
</feature>
<dbReference type="Proteomes" id="UP001476282">
    <property type="component" value="Unassembled WGS sequence"/>
</dbReference>
<keyword evidence="3" id="KW-0813">Transport</keyword>
<keyword evidence="11" id="KW-0472">Membrane</keyword>
<keyword evidence="19" id="KW-1185">Reference proteome</keyword>
<dbReference type="Gene3D" id="3.10.560.10">
    <property type="entry name" value="Outer membrane lipoprotein wza domain like"/>
    <property type="match status" value="2"/>
</dbReference>
<organism evidence="18 19">
    <name type="scientific">Haloferula sargassicola</name>
    <dbReference type="NCBI Taxonomy" id="490096"/>
    <lineage>
        <taxon>Bacteria</taxon>
        <taxon>Pseudomonadati</taxon>
        <taxon>Verrucomicrobiota</taxon>
        <taxon>Verrucomicrobiia</taxon>
        <taxon>Verrucomicrobiales</taxon>
        <taxon>Verrucomicrobiaceae</taxon>
        <taxon>Haloferula</taxon>
    </lineage>
</organism>
<evidence type="ECO:0000256" key="7">
    <source>
        <dbReference type="ARBA" id="ARBA00022729"/>
    </source>
</evidence>
<feature type="domain" description="SLBB" evidence="17">
    <location>
        <begin position="116"/>
        <end position="202"/>
    </location>
</feature>
<accession>A0ABP9UK97</accession>
<evidence type="ECO:0000256" key="4">
    <source>
        <dbReference type="ARBA" id="ARBA00022452"/>
    </source>
</evidence>
<dbReference type="InterPro" id="IPR049712">
    <property type="entry name" value="Poly_export"/>
</dbReference>
<evidence type="ECO:0000256" key="1">
    <source>
        <dbReference type="ARBA" id="ARBA00004571"/>
    </source>
</evidence>
<feature type="signal peptide" evidence="15">
    <location>
        <begin position="1"/>
        <end position="17"/>
    </location>
</feature>
<evidence type="ECO:0000313" key="18">
    <source>
        <dbReference type="EMBL" id="GAA5482040.1"/>
    </source>
</evidence>
<sequence>MLRAFAIAALFFLLPLAAQESKPVPGNRAESSALSWRDRYELGPGDVINFSLFGRPELDRPGFRIAPDGTISYLQAQNVNVAGLTLDEARIEIEKALQGHFKAPRVIITPEEIGSKRFTILGKVVRKGVVTLERPITLVEAIANAGGIETGLFERRTVELADYDRSFLSRRGEQLPINFRKLFQDGDMSQNLEIEPNDFIYIASTISNDYYVLGAVTTPGVQGMTPDASVVSAITRRGGFTDRAWTDRVLVVRGSFSEPETHVVSLRDILAAKESDFKLQPKDIVYIADRPWAQAEDILKLALAAFATSATSTWVNVNVDPILTNP</sequence>
<evidence type="ECO:0008006" key="20">
    <source>
        <dbReference type="Google" id="ProtNLM"/>
    </source>
</evidence>
<keyword evidence="12" id="KW-0564">Palmitate</keyword>
<evidence type="ECO:0000256" key="2">
    <source>
        <dbReference type="ARBA" id="ARBA00009450"/>
    </source>
</evidence>
<keyword evidence="7 15" id="KW-0732">Signal</keyword>
<evidence type="ECO:0000256" key="15">
    <source>
        <dbReference type="SAM" id="SignalP"/>
    </source>
</evidence>
<reference evidence="18 19" key="1">
    <citation type="submission" date="2024-02" db="EMBL/GenBank/DDBJ databases">
        <title>Haloferula sargassicola NBRC 104335.</title>
        <authorList>
            <person name="Ichikawa N."/>
            <person name="Katano-Makiyama Y."/>
            <person name="Hidaka K."/>
        </authorList>
    </citation>
    <scope>NUCLEOTIDE SEQUENCE [LARGE SCALE GENOMIC DNA]</scope>
    <source>
        <strain evidence="18 19">NBRC 104335</strain>
    </source>
</reference>
<keyword evidence="5" id="KW-0762">Sugar transport</keyword>
<feature type="domain" description="Polysaccharide export protein N-terminal" evidence="16">
    <location>
        <begin position="38"/>
        <end position="108"/>
    </location>
</feature>
<proteinExistence type="inferred from homology"/>
<comment type="caution">
    <text evidence="18">The sequence shown here is derived from an EMBL/GenBank/DDBJ whole genome shotgun (WGS) entry which is preliminary data.</text>
</comment>
<evidence type="ECO:0000259" key="17">
    <source>
        <dbReference type="Pfam" id="PF22461"/>
    </source>
</evidence>
<evidence type="ECO:0000256" key="12">
    <source>
        <dbReference type="ARBA" id="ARBA00023139"/>
    </source>
</evidence>
<evidence type="ECO:0000256" key="6">
    <source>
        <dbReference type="ARBA" id="ARBA00022692"/>
    </source>
</evidence>
<evidence type="ECO:0000256" key="8">
    <source>
        <dbReference type="ARBA" id="ARBA00023047"/>
    </source>
</evidence>
<evidence type="ECO:0000256" key="10">
    <source>
        <dbReference type="ARBA" id="ARBA00023114"/>
    </source>
</evidence>
<keyword evidence="6" id="KW-0812">Transmembrane</keyword>
<dbReference type="EMBL" id="BAABRI010000006">
    <property type="protein sequence ID" value="GAA5482040.1"/>
    <property type="molecule type" value="Genomic_DNA"/>
</dbReference>
<evidence type="ECO:0000256" key="14">
    <source>
        <dbReference type="ARBA" id="ARBA00023288"/>
    </source>
</evidence>
<keyword evidence="10" id="KW-0626">Porin</keyword>
<keyword evidence="8" id="KW-0625">Polysaccharide transport</keyword>
<protein>
    <recommendedName>
        <fullName evidence="20">Polysaccharide export protein</fullName>
    </recommendedName>
</protein>
<evidence type="ECO:0000259" key="16">
    <source>
        <dbReference type="Pfam" id="PF02563"/>
    </source>
</evidence>
<dbReference type="InterPro" id="IPR054765">
    <property type="entry name" value="SLBB_dom"/>
</dbReference>
<dbReference type="RefSeq" id="WP_353566187.1">
    <property type="nucleotide sequence ID" value="NZ_BAABRI010000006.1"/>
</dbReference>
<keyword evidence="4" id="KW-1134">Transmembrane beta strand</keyword>
<keyword evidence="14" id="KW-0449">Lipoprotein</keyword>
<evidence type="ECO:0000256" key="11">
    <source>
        <dbReference type="ARBA" id="ARBA00023136"/>
    </source>
</evidence>
<dbReference type="Pfam" id="PF02563">
    <property type="entry name" value="Poly_export"/>
    <property type="match status" value="1"/>
</dbReference>
<keyword evidence="13" id="KW-0998">Cell outer membrane</keyword>
<comment type="similarity">
    <text evidence="2">Belongs to the BexD/CtrA/VexA family.</text>
</comment>
<evidence type="ECO:0000256" key="9">
    <source>
        <dbReference type="ARBA" id="ARBA00023065"/>
    </source>
</evidence>
<gene>
    <name evidence="18" type="ORF">Hsar01_01255</name>
</gene>
<dbReference type="InterPro" id="IPR003715">
    <property type="entry name" value="Poly_export_N"/>
</dbReference>
<dbReference type="Pfam" id="PF22461">
    <property type="entry name" value="SLBB_2"/>
    <property type="match status" value="2"/>
</dbReference>
<evidence type="ECO:0000256" key="3">
    <source>
        <dbReference type="ARBA" id="ARBA00022448"/>
    </source>
</evidence>
<keyword evidence="9" id="KW-0406">Ion transport</keyword>
<comment type="subcellular location">
    <subcellularLocation>
        <location evidence="1">Cell outer membrane</location>
        <topology evidence="1">Multi-pass membrane protein</topology>
    </subcellularLocation>
</comment>
<feature type="domain" description="SLBB" evidence="17">
    <location>
        <begin position="210"/>
        <end position="287"/>
    </location>
</feature>